<feature type="transmembrane region" description="Helical" evidence="6">
    <location>
        <begin position="207"/>
        <end position="230"/>
    </location>
</feature>
<feature type="transmembrane region" description="Helical" evidence="6">
    <location>
        <begin position="168"/>
        <end position="186"/>
    </location>
</feature>
<accession>A0A429ZFD6</accession>
<keyword evidence="8" id="KW-1185">Reference proteome</keyword>
<dbReference type="OrthoDB" id="9793828at2"/>
<evidence type="ECO:0008006" key="9">
    <source>
        <dbReference type="Google" id="ProtNLM"/>
    </source>
</evidence>
<evidence type="ECO:0000256" key="3">
    <source>
        <dbReference type="ARBA" id="ARBA00022692"/>
    </source>
</evidence>
<dbReference type="InterPro" id="IPR006214">
    <property type="entry name" value="Bax_inhibitor_1-related"/>
</dbReference>
<evidence type="ECO:0000313" key="7">
    <source>
        <dbReference type="EMBL" id="RST92390.1"/>
    </source>
</evidence>
<feature type="transmembrane region" description="Helical" evidence="6">
    <location>
        <begin position="144"/>
        <end position="162"/>
    </location>
</feature>
<proteinExistence type="inferred from homology"/>
<comment type="caution">
    <text evidence="7">The sequence shown here is derived from an EMBL/GenBank/DDBJ whole genome shotgun (WGS) entry which is preliminary data.</text>
</comment>
<dbReference type="EMBL" id="NGJU01000023">
    <property type="protein sequence ID" value="RST92390.1"/>
    <property type="molecule type" value="Genomic_DNA"/>
</dbReference>
<evidence type="ECO:0000256" key="6">
    <source>
        <dbReference type="RuleBase" id="RU004379"/>
    </source>
</evidence>
<comment type="similarity">
    <text evidence="2 6">Belongs to the BI1 family.</text>
</comment>
<evidence type="ECO:0000256" key="4">
    <source>
        <dbReference type="ARBA" id="ARBA00022989"/>
    </source>
</evidence>
<keyword evidence="4 6" id="KW-1133">Transmembrane helix</keyword>
<keyword evidence="5 6" id="KW-0472">Membrane</keyword>
<dbReference type="Pfam" id="PF01027">
    <property type="entry name" value="Bax1-I"/>
    <property type="match status" value="1"/>
</dbReference>
<feature type="transmembrane region" description="Helical" evidence="6">
    <location>
        <begin position="87"/>
        <end position="108"/>
    </location>
</feature>
<feature type="transmembrane region" description="Helical" evidence="6">
    <location>
        <begin position="20"/>
        <end position="41"/>
    </location>
</feature>
<comment type="subcellular location">
    <subcellularLocation>
        <location evidence="1">Membrane</location>
        <topology evidence="1">Multi-pass membrane protein</topology>
    </subcellularLocation>
</comment>
<dbReference type="RefSeq" id="WP_126781880.1">
    <property type="nucleotide sequence ID" value="NZ_NGJU01000023.1"/>
</dbReference>
<evidence type="ECO:0000256" key="5">
    <source>
        <dbReference type="ARBA" id="ARBA00023136"/>
    </source>
</evidence>
<keyword evidence="3 6" id="KW-0812">Transmembrane</keyword>
<protein>
    <recommendedName>
        <fullName evidence="9">BAX inhibitor (BI)-1/YccA family protein</fullName>
    </recommendedName>
</protein>
<feature type="transmembrane region" description="Helical" evidence="6">
    <location>
        <begin position="47"/>
        <end position="75"/>
    </location>
</feature>
<organism evidence="7 8">
    <name type="scientific">Vagococcus salmoninarum</name>
    <dbReference type="NCBI Taxonomy" id="2739"/>
    <lineage>
        <taxon>Bacteria</taxon>
        <taxon>Bacillati</taxon>
        <taxon>Bacillota</taxon>
        <taxon>Bacilli</taxon>
        <taxon>Lactobacillales</taxon>
        <taxon>Enterococcaceae</taxon>
        <taxon>Vagococcus</taxon>
    </lineage>
</organism>
<gene>
    <name evidence="7" type="ORF">CBF35_13130</name>
</gene>
<dbReference type="Proteomes" id="UP000287239">
    <property type="component" value="Unassembled WGS sequence"/>
</dbReference>
<dbReference type="GeneID" id="98569288"/>
<reference evidence="7 8" key="1">
    <citation type="submission" date="2017-05" db="EMBL/GenBank/DDBJ databases">
        <title>Vagococcus spp. assemblies.</title>
        <authorList>
            <person name="Gulvik C.A."/>
        </authorList>
    </citation>
    <scope>NUCLEOTIDE SEQUENCE [LARGE SCALE GENOMIC DNA]</scope>
    <source>
        <strain evidence="7 8">NCFB 2777</strain>
    </source>
</reference>
<dbReference type="AlphaFoldDB" id="A0A429ZFD6"/>
<dbReference type="PANTHER" id="PTHR23291">
    <property type="entry name" value="BAX INHIBITOR-RELATED"/>
    <property type="match status" value="1"/>
</dbReference>
<dbReference type="GO" id="GO:0005886">
    <property type="term" value="C:plasma membrane"/>
    <property type="evidence" value="ECO:0007669"/>
    <property type="project" value="TreeGrafter"/>
</dbReference>
<sequence length="233" mass="25506">MEQQQYRPVSQVSNTGLAQFFSRIYAYLGVGIAISAVTSYLVMEVFFFQVITFITSIPFGFMLMWILQIGLALFLSAKAVKNPTMAFASFVVYSMLMGVTLGLTLAMYAEASVYKAFIAAAVTYGAMAVVGTRTKKDLTGMGQALRGGLIGIIIVMLLNTFILKSSPVEIFISLITVVVFAGLTAYDHQKIKTAYAQVGDGPQLKGLAIFFALQLYLDFINLLLAFLRIFGRD</sequence>
<dbReference type="PANTHER" id="PTHR23291:SF50">
    <property type="entry name" value="PROTEIN LIFEGUARD 4"/>
    <property type="match status" value="1"/>
</dbReference>
<evidence type="ECO:0000256" key="2">
    <source>
        <dbReference type="ARBA" id="ARBA00010350"/>
    </source>
</evidence>
<name>A0A429ZFD6_9ENTE</name>
<evidence type="ECO:0000313" key="8">
    <source>
        <dbReference type="Proteomes" id="UP000287239"/>
    </source>
</evidence>
<feature type="transmembrane region" description="Helical" evidence="6">
    <location>
        <begin position="114"/>
        <end position="132"/>
    </location>
</feature>
<dbReference type="CDD" id="cd10432">
    <property type="entry name" value="BI-1-like_bacterial"/>
    <property type="match status" value="1"/>
</dbReference>
<evidence type="ECO:0000256" key="1">
    <source>
        <dbReference type="ARBA" id="ARBA00004141"/>
    </source>
</evidence>